<evidence type="ECO:0000259" key="12">
    <source>
        <dbReference type="PROSITE" id="PS50853"/>
    </source>
</evidence>
<keyword evidence="6" id="KW-0119">Carbohydrate metabolism</keyword>
<dbReference type="PANTHER" id="PTHR11177:SF317">
    <property type="entry name" value="CHITINASE 12-RELATED"/>
    <property type="match status" value="1"/>
</dbReference>
<dbReference type="Pfam" id="PF00553">
    <property type="entry name" value="CBM_2"/>
    <property type="match status" value="2"/>
</dbReference>
<dbReference type="InterPro" id="IPR011583">
    <property type="entry name" value="Chitinase_II/V-like_cat"/>
</dbReference>
<evidence type="ECO:0000256" key="7">
    <source>
        <dbReference type="ARBA" id="ARBA00023295"/>
    </source>
</evidence>
<dbReference type="PROSITE" id="PS51173">
    <property type="entry name" value="CBM2"/>
    <property type="match status" value="2"/>
</dbReference>
<evidence type="ECO:0000256" key="9">
    <source>
        <dbReference type="RuleBase" id="RU000489"/>
    </source>
</evidence>
<keyword evidence="7 9" id="KW-0326">Glycosidase</keyword>
<feature type="chain" id="PRO_5047357577" description="chitinase" evidence="11">
    <location>
        <begin position="20"/>
        <end position="862"/>
    </location>
</feature>
<dbReference type="InterPro" id="IPR029070">
    <property type="entry name" value="Chitinase_insertion_sf"/>
</dbReference>
<dbReference type="CDD" id="cd00063">
    <property type="entry name" value="FN3"/>
    <property type="match status" value="2"/>
</dbReference>
<dbReference type="InterPro" id="IPR001579">
    <property type="entry name" value="Glyco_hydro_18_chit_AS"/>
</dbReference>
<evidence type="ECO:0000256" key="2">
    <source>
        <dbReference type="ARBA" id="ARBA00009121"/>
    </source>
</evidence>
<evidence type="ECO:0000313" key="16">
    <source>
        <dbReference type="Proteomes" id="UP001501509"/>
    </source>
</evidence>
<dbReference type="CDD" id="cd06548">
    <property type="entry name" value="GH18_chitinase"/>
    <property type="match status" value="1"/>
</dbReference>
<dbReference type="InterPro" id="IPR013783">
    <property type="entry name" value="Ig-like_fold"/>
</dbReference>
<comment type="catalytic activity">
    <reaction evidence="1">
        <text>Random endo-hydrolysis of N-acetyl-beta-D-glucosaminide (1-&gt;4)-beta-linkages in chitin and chitodextrins.</text>
        <dbReference type="EC" id="3.2.1.14"/>
    </reaction>
</comment>
<evidence type="ECO:0000313" key="15">
    <source>
        <dbReference type="EMBL" id="GAA2590778.1"/>
    </source>
</evidence>
<dbReference type="InterPro" id="IPR050314">
    <property type="entry name" value="Glycosyl_Hydrlase_18"/>
</dbReference>
<feature type="compositionally biased region" description="Polar residues" evidence="10">
    <location>
        <begin position="480"/>
        <end position="492"/>
    </location>
</feature>
<evidence type="ECO:0000256" key="8">
    <source>
        <dbReference type="ARBA" id="ARBA00023326"/>
    </source>
</evidence>
<evidence type="ECO:0000259" key="14">
    <source>
        <dbReference type="PROSITE" id="PS51910"/>
    </source>
</evidence>
<dbReference type="SUPFAM" id="SSF54556">
    <property type="entry name" value="Chitinase insertion domain"/>
    <property type="match status" value="1"/>
</dbReference>
<dbReference type="SMART" id="SM00637">
    <property type="entry name" value="CBD_II"/>
    <property type="match status" value="2"/>
</dbReference>
<dbReference type="Gene3D" id="3.10.50.10">
    <property type="match status" value="1"/>
</dbReference>
<dbReference type="InterPro" id="IPR036116">
    <property type="entry name" value="FN3_sf"/>
</dbReference>
<feature type="domain" description="Fibronectin type-III" evidence="12">
    <location>
        <begin position="245"/>
        <end position="331"/>
    </location>
</feature>
<dbReference type="Proteomes" id="UP001501509">
    <property type="component" value="Unassembled WGS sequence"/>
</dbReference>
<evidence type="ECO:0000256" key="5">
    <source>
        <dbReference type="ARBA" id="ARBA00023024"/>
    </source>
</evidence>
<dbReference type="InterPro" id="IPR008965">
    <property type="entry name" value="CBM2/CBM3_carb-bd_dom_sf"/>
</dbReference>
<evidence type="ECO:0000256" key="10">
    <source>
        <dbReference type="SAM" id="MobiDB-lite"/>
    </source>
</evidence>
<evidence type="ECO:0000256" key="3">
    <source>
        <dbReference type="ARBA" id="ARBA00012729"/>
    </source>
</evidence>
<evidence type="ECO:0000259" key="13">
    <source>
        <dbReference type="PROSITE" id="PS51173"/>
    </source>
</evidence>
<dbReference type="SUPFAM" id="SSF51445">
    <property type="entry name" value="(Trans)glycosidases"/>
    <property type="match status" value="1"/>
</dbReference>
<evidence type="ECO:0000256" key="1">
    <source>
        <dbReference type="ARBA" id="ARBA00000822"/>
    </source>
</evidence>
<dbReference type="Pfam" id="PF00704">
    <property type="entry name" value="Glyco_hydro_18"/>
    <property type="match status" value="1"/>
</dbReference>
<dbReference type="EMBL" id="BAAATD010000003">
    <property type="protein sequence ID" value="GAA2590778.1"/>
    <property type="molecule type" value="Genomic_DNA"/>
</dbReference>
<dbReference type="Gene3D" id="2.60.40.10">
    <property type="entry name" value="Immunoglobulins"/>
    <property type="match status" value="2"/>
</dbReference>
<keyword evidence="8" id="KW-0624">Polysaccharide degradation</keyword>
<feature type="compositionally biased region" description="Polar residues" evidence="10">
    <location>
        <begin position="327"/>
        <end position="337"/>
    </location>
</feature>
<dbReference type="InterPro" id="IPR003961">
    <property type="entry name" value="FN3_dom"/>
</dbReference>
<keyword evidence="5" id="KW-0146">Chitin degradation</keyword>
<dbReference type="RefSeq" id="WP_344540567.1">
    <property type="nucleotide sequence ID" value="NZ_BAAATD010000003.1"/>
</dbReference>
<protein>
    <recommendedName>
        <fullName evidence="3">chitinase</fullName>
        <ecNumber evidence="3">3.2.1.14</ecNumber>
    </recommendedName>
</protein>
<dbReference type="SUPFAM" id="SSF49265">
    <property type="entry name" value="Fibronectin type III"/>
    <property type="match status" value="1"/>
</dbReference>
<feature type="signal peptide" evidence="11">
    <location>
        <begin position="1"/>
        <end position="19"/>
    </location>
</feature>
<evidence type="ECO:0000256" key="11">
    <source>
        <dbReference type="SAM" id="SignalP"/>
    </source>
</evidence>
<dbReference type="PANTHER" id="PTHR11177">
    <property type="entry name" value="CHITINASE"/>
    <property type="match status" value="1"/>
</dbReference>
<feature type="region of interest" description="Disordered" evidence="10">
    <location>
        <begin position="480"/>
        <end position="502"/>
    </location>
</feature>
<accession>A0ABN3PMN2</accession>
<evidence type="ECO:0000256" key="6">
    <source>
        <dbReference type="ARBA" id="ARBA00023277"/>
    </source>
</evidence>
<dbReference type="GO" id="GO:0016787">
    <property type="term" value="F:hydrolase activity"/>
    <property type="evidence" value="ECO:0007669"/>
    <property type="project" value="UniProtKB-KW"/>
</dbReference>
<keyword evidence="16" id="KW-1185">Reference proteome</keyword>
<dbReference type="InterPro" id="IPR012291">
    <property type="entry name" value="CBM2_carb-bd_dom_sf"/>
</dbReference>
<dbReference type="Gene3D" id="2.60.40.290">
    <property type="match status" value="2"/>
</dbReference>
<sequence>MRRSVSILLALLLAAAALAAPGTAARAADRLIATFSLSGTTGKFVVKNPGTAAATGWSIAFELPSGVTASNPQNAALSQNGTRVTLTPAHYINTIQAGRDTEPYSPTFALSSAAQPTTCLVNGANCDGTGDPPAPSAGVTAGYSVSGTRAKFVVANNTATALNGWTIVFDLPAGVTASAADNGSLSQNGRTVTLTPAHYNSTVRANSTTEPYSPTFSVSTSGAEPVNCRINDVNCDGTADRPPGAPGNLRSPVKTTKTASLAWDAAAPGSLPITGYEIYNGSAHAASVTGTSAVVTGLTPDTEYTFTVKAKDRKGALSAASAPLKVRTNNPADDSTPPSVPGDLRSTAKTSSTVTLAWNASTDNKGVANYDVLADGAVATTVTGTTATVTGLSPSTAYTFTVRARDLYDNVSAASTALKVTTGDIEAGHARVGYFVQWGIYGRQYFVRNLDTTGNAAKLTHINYAFGNIDPVNLTCLQGVTKGTTPNPQDPNQGDGAGDAEADYGRPFSAAQSVDGVADTGWEKLRGNFNQLKKLKAKHPHLKVLISLGGWTYSKYFSDVAATDAARKKFVSSCLDIYIKGNLPVYNGAGGPGTGAGIFDGIDLDWEWPGAEGHAGNHVSPNDKANNTLLVAEFRRQLDELGAQTGKRYQLTAFTPADPAKIEAGWDLPQINKHMDIFNVQGYDFHGAGSDNSWEPNRTGHQGNLHTDTDDPYPFHFSVENAVDVYLKAGVSPRKITIGLAYYGRGWQGVTDGGKRGEWQAAKGAAPGQFQEEAGTRGYSNLISSVPNCTISHDEQAIATSCFTGDGGQWWTFDDAWSIGKKTAWLKSKNLLGAMIWEMSGDPGVLTRALHDGLGTRVTATR</sequence>
<feature type="domain" description="CBM2" evidence="13">
    <location>
        <begin position="19"/>
        <end position="129"/>
    </location>
</feature>
<feature type="region of interest" description="Disordered" evidence="10">
    <location>
        <begin position="318"/>
        <end position="348"/>
    </location>
</feature>
<feature type="domain" description="CBM2" evidence="13">
    <location>
        <begin position="128"/>
        <end position="238"/>
    </location>
</feature>
<name>A0ABN3PMN2_9ACTN</name>
<evidence type="ECO:0000256" key="4">
    <source>
        <dbReference type="ARBA" id="ARBA00022801"/>
    </source>
</evidence>
<proteinExistence type="inferred from homology"/>
<dbReference type="InterPro" id="IPR001223">
    <property type="entry name" value="Glyco_hydro18_cat"/>
</dbReference>
<dbReference type="SMART" id="SM00636">
    <property type="entry name" value="Glyco_18"/>
    <property type="match status" value="1"/>
</dbReference>
<dbReference type="Pfam" id="PF00041">
    <property type="entry name" value="fn3"/>
    <property type="match status" value="2"/>
</dbReference>
<dbReference type="SMART" id="SM00060">
    <property type="entry name" value="FN3"/>
    <property type="match status" value="2"/>
</dbReference>
<comment type="caution">
    <text evidence="15">The sequence shown here is derived from an EMBL/GenBank/DDBJ whole genome shotgun (WGS) entry which is preliminary data.</text>
</comment>
<dbReference type="PROSITE" id="PS01095">
    <property type="entry name" value="GH18_1"/>
    <property type="match status" value="1"/>
</dbReference>
<keyword evidence="11" id="KW-0732">Signal</keyword>
<dbReference type="InterPro" id="IPR017853">
    <property type="entry name" value="GH"/>
</dbReference>
<dbReference type="Gene3D" id="3.20.20.80">
    <property type="entry name" value="Glycosidases"/>
    <property type="match status" value="1"/>
</dbReference>
<dbReference type="InterPro" id="IPR001919">
    <property type="entry name" value="CBD2"/>
</dbReference>
<organism evidence="15 16">
    <name type="scientific">Actinomadura fulvescens</name>
    <dbReference type="NCBI Taxonomy" id="46160"/>
    <lineage>
        <taxon>Bacteria</taxon>
        <taxon>Bacillati</taxon>
        <taxon>Actinomycetota</taxon>
        <taxon>Actinomycetes</taxon>
        <taxon>Streptosporangiales</taxon>
        <taxon>Thermomonosporaceae</taxon>
        <taxon>Actinomadura</taxon>
    </lineage>
</organism>
<comment type="similarity">
    <text evidence="2">Belongs to the glycosyl hydrolase 18 family. Chitinase class II subfamily.</text>
</comment>
<feature type="domain" description="GH18" evidence="14">
    <location>
        <begin position="429"/>
        <end position="857"/>
    </location>
</feature>
<dbReference type="EC" id="3.2.1.14" evidence="3"/>
<reference evidence="15 16" key="1">
    <citation type="journal article" date="2019" name="Int. J. Syst. Evol. Microbiol.">
        <title>The Global Catalogue of Microorganisms (GCM) 10K type strain sequencing project: providing services to taxonomists for standard genome sequencing and annotation.</title>
        <authorList>
            <consortium name="The Broad Institute Genomics Platform"/>
            <consortium name="The Broad Institute Genome Sequencing Center for Infectious Disease"/>
            <person name="Wu L."/>
            <person name="Ma J."/>
        </authorList>
    </citation>
    <scope>NUCLEOTIDE SEQUENCE [LARGE SCALE GENOMIC DNA]</scope>
    <source>
        <strain evidence="15 16">JCM 6833</strain>
    </source>
</reference>
<gene>
    <name evidence="15" type="ORF">GCM10010411_24650</name>
</gene>
<feature type="domain" description="Fibronectin type-III" evidence="12">
    <location>
        <begin position="340"/>
        <end position="425"/>
    </location>
</feature>
<dbReference type="SUPFAM" id="SSF49384">
    <property type="entry name" value="Carbohydrate-binding domain"/>
    <property type="match status" value="2"/>
</dbReference>
<keyword evidence="4 9" id="KW-0378">Hydrolase</keyword>
<dbReference type="PROSITE" id="PS51910">
    <property type="entry name" value="GH18_2"/>
    <property type="match status" value="1"/>
</dbReference>
<dbReference type="PROSITE" id="PS50853">
    <property type="entry name" value="FN3"/>
    <property type="match status" value="2"/>
</dbReference>